<keyword evidence="3 4" id="KW-0648">Protein biosynthesis</keyword>
<feature type="compositionally biased region" description="Basic and acidic residues" evidence="5">
    <location>
        <begin position="114"/>
        <end position="124"/>
    </location>
</feature>
<comment type="subunit">
    <text evidence="4">Component of the eukaryotic translation initiation factor 3 (eIF-3) complex.</text>
</comment>
<comment type="subcellular location">
    <subcellularLocation>
        <location evidence="4">Cytoplasm</location>
    </subcellularLocation>
</comment>
<dbReference type="InterPro" id="IPR013906">
    <property type="entry name" value="eIF3j"/>
</dbReference>
<evidence type="ECO:0000256" key="3">
    <source>
        <dbReference type="ARBA" id="ARBA00022917"/>
    </source>
</evidence>
<dbReference type="HAMAP" id="MF_03009">
    <property type="entry name" value="eIF3j"/>
    <property type="match status" value="1"/>
</dbReference>
<feature type="compositionally biased region" description="Acidic residues" evidence="5">
    <location>
        <begin position="95"/>
        <end position="106"/>
    </location>
</feature>
<reference evidence="6" key="3">
    <citation type="submission" date="2011-03" db="EMBL/GenBank/DDBJ databases">
        <title>Annotation of Magnaporthe poae ATCC 64411.</title>
        <authorList>
            <person name="Ma L.-J."/>
            <person name="Dead R."/>
            <person name="Young S.K."/>
            <person name="Zeng Q."/>
            <person name="Gargeya S."/>
            <person name="Fitzgerald M."/>
            <person name="Haas B."/>
            <person name="Abouelleil A."/>
            <person name="Alvarado L."/>
            <person name="Arachchi H.M."/>
            <person name="Berlin A."/>
            <person name="Brown A."/>
            <person name="Chapman S.B."/>
            <person name="Chen Z."/>
            <person name="Dunbar C."/>
            <person name="Freedman E."/>
            <person name="Gearin G."/>
            <person name="Gellesch M."/>
            <person name="Goldberg J."/>
            <person name="Griggs A."/>
            <person name="Gujja S."/>
            <person name="Heiman D."/>
            <person name="Howarth C."/>
            <person name="Larson L."/>
            <person name="Lui A."/>
            <person name="MacDonald P.J.P."/>
            <person name="Mehta T."/>
            <person name="Montmayeur A."/>
            <person name="Murphy C."/>
            <person name="Neiman D."/>
            <person name="Pearson M."/>
            <person name="Priest M."/>
            <person name="Roberts A."/>
            <person name="Saif S."/>
            <person name="Shea T."/>
            <person name="Shenoy N."/>
            <person name="Sisk P."/>
            <person name="Stolte C."/>
            <person name="Sykes S."/>
            <person name="Yandava C."/>
            <person name="Wortman J."/>
            <person name="Nusbaum C."/>
            <person name="Birren B."/>
        </authorList>
    </citation>
    <scope>NUCLEOTIDE SEQUENCE</scope>
    <source>
        <strain evidence="6">ATCC 64411</strain>
    </source>
</reference>
<comment type="function">
    <text evidence="4">Component of the eukaryotic translation initiation factor 3 (eIF-3) complex, which is involved in protein synthesis of a specialized repertoire of mRNAs and, together with other initiation factors, stimulates binding of mRNA and methionyl-tRNAi to the 40S ribosome. The eIF-3 complex specifically targets and initiates translation of a subset of mRNAs involved in cell proliferation.</text>
</comment>
<reference evidence="7" key="5">
    <citation type="submission" date="2015-06" db="UniProtKB">
        <authorList>
            <consortium name="EnsemblFungi"/>
        </authorList>
    </citation>
    <scope>IDENTIFICATION</scope>
    <source>
        <strain evidence="7">ATCC 64411</strain>
    </source>
</reference>
<dbReference type="OMA" id="KPHYALW"/>
<evidence type="ECO:0000256" key="4">
    <source>
        <dbReference type="HAMAP-Rule" id="MF_03009"/>
    </source>
</evidence>
<feature type="compositionally biased region" description="Basic and acidic residues" evidence="5">
    <location>
        <begin position="55"/>
        <end position="71"/>
    </location>
</feature>
<evidence type="ECO:0000256" key="1">
    <source>
        <dbReference type="ARBA" id="ARBA00022490"/>
    </source>
</evidence>
<dbReference type="PANTHER" id="PTHR21681">
    <property type="entry name" value="EUKARYOTIC TRANSLATION INITIATION FACTOR 3 SUBUNIT J"/>
    <property type="match status" value="1"/>
</dbReference>
<feature type="region of interest" description="Disordered" evidence="5">
    <location>
        <begin position="1"/>
        <end position="124"/>
    </location>
</feature>
<reference evidence="6" key="1">
    <citation type="submission" date="2010-05" db="EMBL/GenBank/DDBJ databases">
        <title>The Genome Sequence of Magnaporthe poae strain ATCC 64411.</title>
        <authorList>
            <consortium name="The Broad Institute Genome Sequencing Platform"/>
            <consortium name="Broad Institute Genome Sequencing Center for Infectious Disease"/>
            <person name="Ma L.-J."/>
            <person name="Dead R."/>
            <person name="Young S."/>
            <person name="Zeng Q."/>
            <person name="Koehrsen M."/>
            <person name="Alvarado L."/>
            <person name="Berlin A."/>
            <person name="Chapman S.B."/>
            <person name="Chen Z."/>
            <person name="Freedman E."/>
            <person name="Gellesch M."/>
            <person name="Goldberg J."/>
            <person name="Griggs A."/>
            <person name="Gujja S."/>
            <person name="Heilman E.R."/>
            <person name="Heiman D."/>
            <person name="Hepburn T."/>
            <person name="Howarth C."/>
            <person name="Jen D."/>
            <person name="Larson L."/>
            <person name="Mehta T."/>
            <person name="Neiman D."/>
            <person name="Pearson M."/>
            <person name="Roberts A."/>
            <person name="Saif S."/>
            <person name="Shea T."/>
            <person name="Shenoy N."/>
            <person name="Sisk P."/>
            <person name="Stolte C."/>
            <person name="Sykes S."/>
            <person name="Walk T."/>
            <person name="White J."/>
            <person name="Yandava C."/>
            <person name="Haas B."/>
            <person name="Nusbaum C."/>
            <person name="Birren B."/>
        </authorList>
    </citation>
    <scope>NUCLEOTIDE SEQUENCE</scope>
    <source>
        <strain evidence="6">ATCC 64411</strain>
    </source>
</reference>
<evidence type="ECO:0000313" key="7">
    <source>
        <dbReference type="EnsemblFungi" id="MAPG_02865T0"/>
    </source>
</evidence>
<feature type="compositionally biased region" description="Low complexity" evidence="5">
    <location>
        <begin position="12"/>
        <end position="25"/>
    </location>
</feature>
<dbReference type="AlphaFoldDB" id="A0A0C4DSI3"/>
<dbReference type="PANTHER" id="PTHR21681:SF0">
    <property type="entry name" value="EUKARYOTIC TRANSLATION INITIATION FACTOR 3 SUBUNIT J"/>
    <property type="match status" value="1"/>
</dbReference>
<keyword evidence="8" id="KW-1185">Reference proteome</keyword>
<sequence>MPPKKWDDEASGESSSEESAGGPAPVQVRRKFDDEEAEDDDVLESWDAAEDSEVEREKAKKAAEAKAKAEAEAAANKKSKAQRIASHQQRRKELDAEDDSDEEEDEAARRLRLRRTEKESDLKHAEDLLGDVGGVPAGRKVVGKGAAVVLDSKDPTKTVDLETIPLFNPTTKAQWDLLRETLVPILGANPKRAGYVPFLEEFVKGLAQDLPSDQVKKISSRLTALSNEKMKAEKERKGVKKTKAAKTKTSLVATRVDVPDTAAYDEGGFGDDDFM</sequence>
<dbReference type="VEuPathDB" id="FungiDB:MAPG_02865"/>
<dbReference type="STRING" id="644358.A0A0C4DSI3"/>
<dbReference type="GO" id="GO:0003743">
    <property type="term" value="F:translation initiation factor activity"/>
    <property type="evidence" value="ECO:0007669"/>
    <property type="project" value="UniProtKB-UniRule"/>
</dbReference>
<dbReference type="GO" id="GO:0005852">
    <property type="term" value="C:eukaryotic translation initiation factor 3 complex"/>
    <property type="evidence" value="ECO:0007669"/>
    <property type="project" value="UniProtKB-UniRule"/>
</dbReference>
<reference evidence="7" key="4">
    <citation type="journal article" date="2015" name="G3 (Bethesda)">
        <title>Genome sequences of three phytopathogenic species of the Magnaporthaceae family of fungi.</title>
        <authorList>
            <person name="Okagaki L.H."/>
            <person name="Nunes C.C."/>
            <person name="Sailsbery J."/>
            <person name="Clay B."/>
            <person name="Brown D."/>
            <person name="John T."/>
            <person name="Oh Y."/>
            <person name="Young N."/>
            <person name="Fitzgerald M."/>
            <person name="Haas B.J."/>
            <person name="Zeng Q."/>
            <person name="Young S."/>
            <person name="Adiconis X."/>
            <person name="Fan L."/>
            <person name="Levin J.Z."/>
            <person name="Mitchell T.K."/>
            <person name="Okubara P.A."/>
            <person name="Farman M.L."/>
            <person name="Kohn L.M."/>
            <person name="Birren B."/>
            <person name="Ma L.-J."/>
            <person name="Dean R.A."/>
        </authorList>
    </citation>
    <scope>NUCLEOTIDE SEQUENCE</scope>
    <source>
        <strain evidence="7">ATCC 64411 / 73-15</strain>
    </source>
</reference>
<dbReference type="GO" id="GO:0033290">
    <property type="term" value="C:eukaryotic 48S preinitiation complex"/>
    <property type="evidence" value="ECO:0007669"/>
    <property type="project" value="UniProtKB-UniRule"/>
</dbReference>
<gene>
    <name evidence="4" type="primary">HCR1</name>
    <name evidence="6" type="ORF">MAPG_02865</name>
</gene>
<keyword evidence="1 4" id="KW-0963">Cytoplasm</keyword>
<comment type="similarity">
    <text evidence="4">Belongs to the eIF-3 subunit J family.</text>
</comment>
<dbReference type="Proteomes" id="UP000011715">
    <property type="component" value="Unassembled WGS sequence"/>
</dbReference>
<feature type="coiled-coil region" evidence="4">
    <location>
        <begin position="215"/>
        <end position="242"/>
    </location>
</feature>
<organism evidence="7 8">
    <name type="scientific">Magnaporthiopsis poae (strain ATCC 64411 / 73-15)</name>
    <name type="common">Kentucky bluegrass fungus</name>
    <name type="synonym">Magnaporthe poae</name>
    <dbReference type="NCBI Taxonomy" id="644358"/>
    <lineage>
        <taxon>Eukaryota</taxon>
        <taxon>Fungi</taxon>
        <taxon>Dikarya</taxon>
        <taxon>Ascomycota</taxon>
        <taxon>Pezizomycotina</taxon>
        <taxon>Sordariomycetes</taxon>
        <taxon>Sordariomycetidae</taxon>
        <taxon>Magnaporthales</taxon>
        <taxon>Magnaporthaceae</taxon>
        <taxon>Magnaporthiopsis</taxon>
    </lineage>
</organism>
<name>A0A0C4DSI3_MAGP6</name>
<accession>A0A0C4DSI3</accession>
<evidence type="ECO:0000256" key="5">
    <source>
        <dbReference type="SAM" id="MobiDB-lite"/>
    </source>
</evidence>
<evidence type="ECO:0000313" key="8">
    <source>
        <dbReference type="Proteomes" id="UP000011715"/>
    </source>
</evidence>
<dbReference type="EnsemblFungi" id="MAPG_02865T0">
    <property type="protein sequence ID" value="MAPG_02865T0"/>
    <property type="gene ID" value="MAPG_02865"/>
</dbReference>
<dbReference type="EMBL" id="ADBL01000697">
    <property type="status" value="NOT_ANNOTATED_CDS"/>
    <property type="molecule type" value="Genomic_DNA"/>
</dbReference>
<reference evidence="8" key="2">
    <citation type="submission" date="2010-05" db="EMBL/GenBank/DDBJ databases">
        <title>The genome sequence of Magnaporthe poae strain ATCC 64411.</title>
        <authorList>
            <person name="Ma L.-J."/>
            <person name="Dead R."/>
            <person name="Young S."/>
            <person name="Zeng Q."/>
            <person name="Koehrsen M."/>
            <person name="Alvarado L."/>
            <person name="Berlin A."/>
            <person name="Chapman S.B."/>
            <person name="Chen Z."/>
            <person name="Freedman E."/>
            <person name="Gellesch M."/>
            <person name="Goldberg J."/>
            <person name="Griggs A."/>
            <person name="Gujja S."/>
            <person name="Heilman E.R."/>
            <person name="Heiman D."/>
            <person name="Hepburn T."/>
            <person name="Howarth C."/>
            <person name="Jen D."/>
            <person name="Larson L."/>
            <person name="Mehta T."/>
            <person name="Neiman D."/>
            <person name="Pearson M."/>
            <person name="Roberts A."/>
            <person name="Saif S."/>
            <person name="Shea T."/>
            <person name="Shenoy N."/>
            <person name="Sisk P."/>
            <person name="Stolte C."/>
            <person name="Sykes S."/>
            <person name="Walk T."/>
            <person name="White J."/>
            <person name="Yandava C."/>
            <person name="Haas B."/>
            <person name="Nusbaum C."/>
            <person name="Birren B."/>
        </authorList>
    </citation>
    <scope>NUCLEOTIDE SEQUENCE [LARGE SCALE GENOMIC DNA]</scope>
    <source>
        <strain evidence="8">ATCC 64411 / 73-15</strain>
    </source>
</reference>
<dbReference type="eggNOG" id="KOG4813">
    <property type="taxonomic scope" value="Eukaryota"/>
</dbReference>
<dbReference type="EMBL" id="GL876967">
    <property type="protein sequence ID" value="KLU83815.1"/>
    <property type="molecule type" value="Genomic_DNA"/>
</dbReference>
<dbReference type="Gene3D" id="1.10.246.60">
    <property type="entry name" value="Eukaryotic translation initiation factor 3 like domains"/>
    <property type="match status" value="1"/>
</dbReference>
<evidence type="ECO:0000313" key="6">
    <source>
        <dbReference type="EMBL" id="KLU83815.1"/>
    </source>
</evidence>
<dbReference type="GO" id="GO:0016282">
    <property type="term" value="C:eukaryotic 43S preinitiation complex"/>
    <property type="evidence" value="ECO:0007669"/>
    <property type="project" value="UniProtKB-UniRule"/>
</dbReference>
<keyword evidence="4" id="KW-0175">Coiled coil</keyword>
<evidence type="ECO:0000256" key="2">
    <source>
        <dbReference type="ARBA" id="ARBA00022540"/>
    </source>
</evidence>
<protein>
    <recommendedName>
        <fullName evidence="4">Eukaryotic translation initiation factor 3 subunit J</fullName>
        <shortName evidence="4">eIF3j</shortName>
    </recommendedName>
    <alternativeName>
        <fullName evidence="4">Eukaryotic translation initiation factor 3 30 kDa subunit homolog</fullName>
        <shortName evidence="4">eIF-3 30 kDa subunit homolog</shortName>
    </alternativeName>
</protein>
<dbReference type="OrthoDB" id="20381at2759"/>
<dbReference type="GO" id="GO:0001732">
    <property type="term" value="P:formation of cytoplasmic translation initiation complex"/>
    <property type="evidence" value="ECO:0007669"/>
    <property type="project" value="UniProtKB-UniRule"/>
</dbReference>
<dbReference type="InterPro" id="IPR023194">
    <property type="entry name" value="eIF3-like_dom_sf"/>
</dbReference>
<proteinExistence type="inferred from homology"/>
<keyword evidence="2 4" id="KW-0396">Initiation factor</keyword>
<dbReference type="Pfam" id="PF08597">
    <property type="entry name" value="eIF3_subunit"/>
    <property type="match status" value="1"/>
</dbReference>
<feature type="compositionally biased region" description="Acidic residues" evidence="5">
    <location>
        <begin position="34"/>
        <end position="54"/>
    </location>
</feature>